<feature type="transmembrane region" description="Helical" evidence="7">
    <location>
        <begin position="326"/>
        <end position="347"/>
    </location>
</feature>
<dbReference type="Pfam" id="PF13520">
    <property type="entry name" value="AA_permease_2"/>
    <property type="match status" value="1"/>
</dbReference>
<evidence type="ECO:0000256" key="3">
    <source>
        <dbReference type="ARBA" id="ARBA00022692"/>
    </source>
</evidence>
<dbReference type="OMA" id="FWNCLAW"/>
<dbReference type="PANTHER" id="PTHR45649:SF27">
    <property type="entry name" value="CHOLINE TRANSPORTER (EUROFUNG)"/>
    <property type="match status" value="1"/>
</dbReference>
<reference evidence="8" key="1">
    <citation type="submission" date="2011-07" db="EMBL/GenBank/DDBJ databases">
        <title>The Genome Sequence of Exophiala (Wangiella) dermatitidis NIH/UT8656.</title>
        <authorList>
            <consortium name="The Broad Institute Genome Sequencing Platform"/>
            <person name="Cuomo C."/>
            <person name="Wang Z."/>
            <person name="Hunicke-Smith S."/>
            <person name="Szanislo P.J."/>
            <person name="Earl A."/>
            <person name="Young S.K."/>
            <person name="Zeng Q."/>
            <person name="Gargeya S."/>
            <person name="Fitzgerald M."/>
            <person name="Haas B."/>
            <person name="Abouelleil A."/>
            <person name="Alvarado L."/>
            <person name="Arachchi H.M."/>
            <person name="Berlin A."/>
            <person name="Brown A."/>
            <person name="Chapman S.B."/>
            <person name="Chen Z."/>
            <person name="Dunbar C."/>
            <person name="Freedman E."/>
            <person name="Gearin G."/>
            <person name="Gellesch M."/>
            <person name="Goldberg J."/>
            <person name="Griggs A."/>
            <person name="Gujja S."/>
            <person name="Heiman D."/>
            <person name="Howarth C."/>
            <person name="Larson L."/>
            <person name="Lui A."/>
            <person name="MacDonald P.J.P."/>
            <person name="Montmayeur A."/>
            <person name="Murphy C."/>
            <person name="Neiman D."/>
            <person name="Pearson M."/>
            <person name="Priest M."/>
            <person name="Roberts A."/>
            <person name="Saif S."/>
            <person name="Shea T."/>
            <person name="Shenoy N."/>
            <person name="Sisk P."/>
            <person name="Stolte C."/>
            <person name="Sykes S."/>
            <person name="Wortman J."/>
            <person name="Nusbaum C."/>
            <person name="Birren B."/>
        </authorList>
    </citation>
    <scope>NUCLEOTIDE SEQUENCE</scope>
    <source>
        <strain evidence="8">NIH/UT8656</strain>
    </source>
</reference>
<dbReference type="VEuPathDB" id="FungiDB:HMPREF1120_08848"/>
<dbReference type="OrthoDB" id="3900342at2759"/>
<evidence type="ECO:0000313" key="8">
    <source>
        <dbReference type="EMBL" id="EHY60904.1"/>
    </source>
</evidence>
<feature type="transmembrane region" description="Helical" evidence="7">
    <location>
        <begin position="475"/>
        <end position="496"/>
    </location>
</feature>
<dbReference type="HOGENOM" id="CLU_004495_2_1_1"/>
<keyword evidence="3 7" id="KW-0812">Transmembrane</keyword>
<feature type="region of interest" description="Disordered" evidence="6">
    <location>
        <begin position="535"/>
        <end position="558"/>
    </location>
</feature>
<dbReference type="PIRSF" id="PIRSF006060">
    <property type="entry name" value="AA_transporter"/>
    <property type="match status" value="1"/>
</dbReference>
<dbReference type="Proteomes" id="UP000007304">
    <property type="component" value="Unassembled WGS sequence"/>
</dbReference>
<sequence length="558" mass="60182">MADKREAPESHATEQTQQGSVELVNASGHAQELSRNFSLVSLAGVGLVVGNVWPAIGGSILVAIFNGGPPGVLYEFITVSVFYWIVAASVAELASAIPSSAGVYHWATITPGKRWGRMVGFFAGYWNCFAWILGAASMTFIFSNTVVQMYALKHADFVSKPWHVFVTYIIVTWVACAIVCFCNSAMPRLNEIGIFFILAGFLITLVVVTVMPGMDGRPGHASSSFVWTEWTADIGYPDGFVFVAGMLNGAFSVGTPDTTSHLAEEIPYPQRNVPIAILCQMSIGFITGLAYLVAILYAINDYDALFTSPYPIAEIYRQATGSANGAIGLLTLVLICIGICVCGLYITSGRTLWALARDGATPFPKVLGQVSHKLEMPFNATVTVAVLVTVLGAIYVGSTTAFNAFVGSFVLMSSSSYVAAILPHLLTRRRNIEVYGPFRLKGALGFVFNAISCAYLMVWFVIYCFPFALPTNAQSMNYACLIWGGCTVFVALWWLFVARHGYEGPPAVMGGQVTVADTLKPVHGASRKGSMASMAWSQRHHGRNSSVNRNNSTIETAT</sequence>
<keyword evidence="2" id="KW-0813">Transport</keyword>
<dbReference type="AlphaFoldDB" id="H6CAV7"/>
<evidence type="ECO:0000256" key="5">
    <source>
        <dbReference type="ARBA" id="ARBA00023136"/>
    </source>
</evidence>
<evidence type="ECO:0008006" key="10">
    <source>
        <dbReference type="Google" id="ProtNLM"/>
    </source>
</evidence>
<comment type="subcellular location">
    <subcellularLocation>
        <location evidence="1">Membrane</location>
        <topology evidence="1">Multi-pass membrane protein</topology>
    </subcellularLocation>
</comment>
<feature type="transmembrane region" description="Helical" evidence="7">
    <location>
        <begin position="443"/>
        <end position="469"/>
    </location>
</feature>
<dbReference type="PROSITE" id="PS00218">
    <property type="entry name" value="AMINO_ACID_PERMEASE_1"/>
    <property type="match status" value="1"/>
</dbReference>
<keyword evidence="4 7" id="KW-1133">Transmembrane helix</keyword>
<evidence type="ECO:0000256" key="1">
    <source>
        <dbReference type="ARBA" id="ARBA00004141"/>
    </source>
</evidence>
<accession>H6CAV7</accession>
<evidence type="ECO:0000313" key="9">
    <source>
        <dbReference type="Proteomes" id="UP000007304"/>
    </source>
</evidence>
<dbReference type="STRING" id="858893.H6CAV7"/>
<keyword evidence="5 7" id="KW-0472">Membrane</keyword>
<dbReference type="GeneID" id="20313487"/>
<dbReference type="RefSeq" id="XP_009161365.1">
    <property type="nucleotide sequence ID" value="XM_009163117.1"/>
</dbReference>
<evidence type="ECO:0000256" key="4">
    <source>
        <dbReference type="ARBA" id="ARBA00022989"/>
    </source>
</evidence>
<feature type="transmembrane region" description="Helical" evidence="7">
    <location>
        <begin position="81"/>
        <end position="107"/>
    </location>
</feature>
<dbReference type="Gene3D" id="1.20.1740.10">
    <property type="entry name" value="Amino acid/polyamine transporter I"/>
    <property type="match status" value="1"/>
</dbReference>
<organism evidence="8 9">
    <name type="scientific">Exophiala dermatitidis (strain ATCC 34100 / CBS 525.76 / NIH/UT8656)</name>
    <name type="common">Black yeast</name>
    <name type="synonym">Wangiella dermatitidis</name>
    <dbReference type="NCBI Taxonomy" id="858893"/>
    <lineage>
        <taxon>Eukaryota</taxon>
        <taxon>Fungi</taxon>
        <taxon>Dikarya</taxon>
        <taxon>Ascomycota</taxon>
        <taxon>Pezizomycotina</taxon>
        <taxon>Eurotiomycetes</taxon>
        <taxon>Chaetothyriomycetidae</taxon>
        <taxon>Chaetothyriales</taxon>
        <taxon>Herpotrichiellaceae</taxon>
        <taxon>Exophiala</taxon>
    </lineage>
</organism>
<feature type="compositionally biased region" description="Polar residues" evidence="6">
    <location>
        <begin position="544"/>
        <end position="558"/>
    </location>
</feature>
<feature type="transmembrane region" description="Helical" evidence="7">
    <location>
        <begin position="234"/>
        <end position="254"/>
    </location>
</feature>
<dbReference type="eggNOG" id="KOG1289">
    <property type="taxonomic scope" value="Eukaryota"/>
</dbReference>
<gene>
    <name evidence="8" type="ORF">HMPREF1120_08848</name>
</gene>
<feature type="transmembrane region" description="Helical" evidence="7">
    <location>
        <begin position="162"/>
        <end position="182"/>
    </location>
</feature>
<dbReference type="GO" id="GO:0006865">
    <property type="term" value="P:amino acid transport"/>
    <property type="evidence" value="ECO:0007669"/>
    <property type="project" value="InterPro"/>
</dbReference>
<dbReference type="InterPro" id="IPR004840">
    <property type="entry name" value="Amino_acid_permease_CS"/>
</dbReference>
<dbReference type="PANTHER" id="PTHR45649">
    <property type="entry name" value="AMINO-ACID PERMEASE BAT1"/>
    <property type="match status" value="1"/>
</dbReference>
<feature type="region of interest" description="Disordered" evidence="6">
    <location>
        <begin position="1"/>
        <end position="20"/>
    </location>
</feature>
<keyword evidence="9" id="KW-1185">Reference proteome</keyword>
<evidence type="ECO:0000256" key="2">
    <source>
        <dbReference type="ARBA" id="ARBA00022448"/>
    </source>
</evidence>
<feature type="transmembrane region" description="Helical" evidence="7">
    <location>
        <begin position="39"/>
        <end position="65"/>
    </location>
</feature>
<feature type="transmembrane region" description="Helical" evidence="7">
    <location>
        <begin position="194"/>
        <end position="214"/>
    </location>
</feature>
<dbReference type="GO" id="GO:0022857">
    <property type="term" value="F:transmembrane transporter activity"/>
    <property type="evidence" value="ECO:0007669"/>
    <property type="project" value="InterPro"/>
</dbReference>
<evidence type="ECO:0000256" key="6">
    <source>
        <dbReference type="SAM" id="MobiDB-lite"/>
    </source>
</evidence>
<dbReference type="InParanoid" id="H6CAV7"/>
<name>H6CAV7_EXODN</name>
<feature type="transmembrane region" description="Helical" evidence="7">
    <location>
        <begin position="119"/>
        <end position="142"/>
    </location>
</feature>
<dbReference type="GO" id="GO:0016020">
    <property type="term" value="C:membrane"/>
    <property type="evidence" value="ECO:0007669"/>
    <property type="project" value="UniProtKB-SubCell"/>
</dbReference>
<evidence type="ECO:0000256" key="7">
    <source>
        <dbReference type="SAM" id="Phobius"/>
    </source>
</evidence>
<feature type="transmembrane region" description="Helical" evidence="7">
    <location>
        <begin position="378"/>
        <end position="396"/>
    </location>
</feature>
<feature type="transmembrane region" description="Helical" evidence="7">
    <location>
        <begin position="275"/>
        <end position="299"/>
    </location>
</feature>
<protein>
    <recommendedName>
        <fullName evidence="10">Choline transport protein</fullName>
    </recommendedName>
</protein>
<feature type="compositionally biased region" description="Basic and acidic residues" evidence="6">
    <location>
        <begin position="1"/>
        <end position="12"/>
    </location>
</feature>
<dbReference type="InterPro" id="IPR002293">
    <property type="entry name" value="AA/rel_permease1"/>
</dbReference>
<proteinExistence type="predicted"/>
<dbReference type="EMBL" id="JH226137">
    <property type="protein sequence ID" value="EHY60904.1"/>
    <property type="molecule type" value="Genomic_DNA"/>
</dbReference>
<feature type="transmembrane region" description="Helical" evidence="7">
    <location>
        <begin position="402"/>
        <end position="422"/>
    </location>
</feature>